<dbReference type="InterPro" id="IPR010376">
    <property type="entry name" value="GBBH-like_N"/>
</dbReference>
<dbReference type="AlphaFoldDB" id="A0A517RFM4"/>
<gene>
    <name evidence="4" type="ORF">Pan241w_27320</name>
</gene>
<dbReference type="InterPro" id="IPR038492">
    <property type="entry name" value="GBBH-like_N_sf"/>
</dbReference>
<protein>
    <recommendedName>
        <fullName evidence="3">Gamma-butyrobetaine hydroxylase-like N-terminal domain-containing protein</fullName>
    </recommendedName>
</protein>
<feature type="domain" description="Gamma-butyrobetaine hydroxylase-like N-terminal" evidence="3">
    <location>
        <begin position="12"/>
        <end position="100"/>
    </location>
</feature>
<dbReference type="RefSeq" id="WP_198000502.1">
    <property type="nucleotide sequence ID" value="NZ_CP036269.1"/>
</dbReference>
<keyword evidence="1" id="KW-0479">Metal-binding</keyword>
<accession>A0A517RFM4</accession>
<keyword evidence="2" id="KW-0408">Iron</keyword>
<reference evidence="4 5" key="1">
    <citation type="submission" date="2019-02" db="EMBL/GenBank/DDBJ databases">
        <title>Deep-cultivation of Planctomycetes and their phenomic and genomic characterization uncovers novel biology.</title>
        <authorList>
            <person name="Wiegand S."/>
            <person name="Jogler M."/>
            <person name="Boedeker C."/>
            <person name="Pinto D."/>
            <person name="Vollmers J."/>
            <person name="Rivas-Marin E."/>
            <person name="Kohn T."/>
            <person name="Peeters S.H."/>
            <person name="Heuer A."/>
            <person name="Rast P."/>
            <person name="Oberbeckmann S."/>
            <person name="Bunk B."/>
            <person name="Jeske O."/>
            <person name="Meyerdierks A."/>
            <person name="Storesund J.E."/>
            <person name="Kallscheuer N."/>
            <person name="Luecker S."/>
            <person name="Lage O.M."/>
            <person name="Pohl T."/>
            <person name="Merkel B.J."/>
            <person name="Hornburger P."/>
            <person name="Mueller R.-W."/>
            <person name="Bruemmer F."/>
            <person name="Labrenz M."/>
            <person name="Spormann A.M."/>
            <person name="Op den Camp H."/>
            <person name="Overmann J."/>
            <person name="Amann R."/>
            <person name="Jetten M.S.M."/>
            <person name="Mascher T."/>
            <person name="Medema M.H."/>
            <person name="Devos D.P."/>
            <person name="Kaster A.-K."/>
            <person name="Ovreas L."/>
            <person name="Rohde M."/>
            <person name="Galperin M.Y."/>
            <person name="Jogler C."/>
        </authorList>
    </citation>
    <scope>NUCLEOTIDE SEQUENCE [LARGE SCALE GENOMIC DNA]</scope>
    <source>
        <strain evidence="4 5">Pan241w</strain>
    </source>
</reference>
<evidence type="ECO:0000256" key="1">
    <source>
        <dbReference type="ARBA" id="ARBA00022723"/>
    </source>
</evidence>
<sequence>MDPTPTELKKLTEENAILIGWSDGQQRRYTFAELRKSCPCVTCRNERKAAQAEPMKLTVLSPVELQPVKVERMSLAGNYAYRITFNDGHNTGLFTFELLRKLGTVVDGPS</sequence>
<evidence type="ECO:0000313" key="4">
    <source>
        <dbReference type="EMBL" id="QDT42645.1"/>
    </source>
</evidence>
<dbReference type="GO" id="GO:0046872">
    <property type="term" value="F:metal ion binding"/>
    <property type="evidence" value="ECO:0007669"/>
    <property type="project" value="UniProtKB-KW"/>
</dbReference>
<keyword evidence="5" id="KW-1185">Reference proteome</keyword>
<evidence type="ECO:0000259" key="3">
    <source>
        <dbReference type="Pfam" id="PF06155"/>
    </source>
</evidence>
<dbReference type="Proteomes" id="UP000317171">
    <property type="component" value="Chromosome"/>
</dbReference>
<evidence type="ECO:0000256" key="2">
    <source>
        <dbReference type="ARBA" id="ARBA00023004"/>
    </source>
</evidence>
<dbReference type="EMBL" id="CP036269">
    <property type="protein sequence ID" value="QDT42645.1"/>
    <property type="molecule type" value="Genomic_DNA"/>
</dbReference>
<dbReference type="KEGG" id="gaz:Pan241w_27320"/>
<evidence type="ECO:0000313" key="5">
    <source>
        <dbReference type="Proteomes" id="UP000317171"/>
    </source>
</evidence>
<dbReference type="PANTHER" id="PTHR35303">
    <property type="entry name" value="OS02G0197800 PROTEIN"/>
    <property type="match status" value="1"/>
</dbReference>
<organism evidence="4 5">
    <name type="scientific">Gimesia alba</name>
    <dbReference type="NCBI Taxonomy" id="2527973"/>
    <lineage>
        <taxon>Bacteria</taxon>
        <taxon>Pseudomonadati</taxon>
        <taxon>Planctomycetota</taxon>
        <taxon>Planctomycetia</taxon>
        <taxon>Planctomycetales</taxon>
        <taxon>Planctomycetaceae</taxon>
        <taxon>Gimesia</taxon>
    </lineage>
</organism>
<dbReference type="Pfam" id="PF06155">
    <property type="entry name" value="GBBH-like_N"/>
    <property type="match status" value="1"/>
</dbReference>
<name>A0A517RFM4_9PLAN</name>
<dbReference type="Gene3D" id="3.30.2020.30">
    <property type="match status" value="1"/>
</dbReference>
<proteinExistence type="predicted"/>
<dbReference type="PANTHER" id="PTHR35303:SF5">
    <property type="entry name" value="OS02G0197800 PROTEIN"/>
    <property type="match status" value="1"/>
</dbReference>